<accession>A0ABN1C0J2</accession>
<dbReference type="Gene3D" id="1.10.4080.10">
    <property type="entry name" value="ADP-ribosylation/Crystallin J1"/>
    <property type="match status" value="2"/>
</dbReference>
<evidence type="ECO:0000313" key="5">
    <source>
        <dbReference type="Proteomes" id="UP001500729"/>
    </source>
</evidence>
<name>A0ABN1C0J2_SACER</name>
<dbReference type="Proteomes" id="UP001500729">
    <property type="component" value="Unassembled WGS sequence"/>
</dbReference>
<keyword evidence="5" id="KW-1185">Reference proteome</keyword>
<dbReference type="PANTHER" id="PTHR16222">
    <property type="entry name" value="ADP-RIBOSYLGLYCOHYDROLASE"/>
    <property type="match status" value="1"/>
</dbReference>
<sequence>MDRTGRDNGSQGRLTEAELALLATWREVRGGGRPASRPRLDPVEEALLGTWRAWRDSPASRPPWAARLQHRLADDVSEPAPATGLADGSGFLPEAPSRFLGMLLGGAVGEFVARGDRGAGQRGTATMFALEGLIRAHTRLRTAGDGDPVDGVLEGLQRWMHSRGVPWQDCGSPRPNPDGWLVERGRLRSRSTDEPTLLTALAAIAAGKPRGTRQQPVNASDAATAVPLGALAALWSGEAVFPLACDLAALTHGHPHGHNPAGVIGVAVSALLRDVPLAEAIQRGLAAWHSPTLAHALRLGLSSPAGALPARRHLDSMGEGRSGLGALAVAIRVATACPDDFAAAVRIAADHGGDTASSAMLCGQLLGALHGPTAIPAEWLAELPEFRLLERLATDAAAEFGPHPDESGEWARRYPTEDPHESQAPVPTALTSVPRLAASRDRFVGAVLGCAVGEALGGPVAGAGWDEIRDRHGANGLRSYVPAGHPAGRLGSDTQLMLFSLEGMIRAGVARERSGITDPSRHVQHAYQRWLHTQHLSWARAAGEFLRHTPEPDGWLVRQRALFQTRNPGRTMMRTLIAFAKGQQEMGTPQNPVSDSKGSTAVMRAVPAALWSDDPAAVFTVGMNIAALTHGDPLAYLSAGTLAYLVAALMDGAELADAAEAAMSHLGRRPGHEEVTRRLSAAVRLARSGPAPAETVEATIGSGWNAPEALGIGLYAALASEGEFDVALPMAVNHSGNSATTGAVCGSLVGAARGAEAIPDRWIADLELHEVIEQLAQDATLEFGPRPPRGPDWLERYPAT</sequence>
<dbReference type="InterPro" id="IPR005502">
    <property type="entry name" value="Ribosyl_crysJ1"/>
</dbReference>
<dbReference type="InterPro" id="IPR050792">
    <property type="entry name" value="ADP-ribosylglycohydrolase"/>
</dbReference>
<dbReference type="InterPro" id="IPR036705">
    <property type="entry name" value="Ribosyl_crysJ1_sf"/>
</dbReference>
<reference evidence="4 5" key="1">
    <citation type="journal article" date="2019" name="Int. J. Syst. Evol. Microbiol.">
        <title>The Global Catalogue of Microorganisms (GCM) 10K type strain sequencing project: providing services to taxonomists for standard genome sequencing and annotation.</title>
        <authorList>
            <consortium name="The Broad Institute Genomics Platform"/>
            <consortium name="The Broad Institute Genome Sequencing Center for Infectious Disease"/>
            <person name="Wu L."/>
            <person name="Ma J."/>
        </authorList>
    </citation>
    <scope>NUCLEOTIDE SEQUENCE [LARGE SCALE GENOMIC DNA]</scope>
    <source>
        <strain evidence="4 5">JCM 10303</strain>
    </source>
</reference>
<organism evidence="4 5">
    <name type="scientific">Saccharopolyspora erythraea</name>
    <name type="common">Streptomyces erythraeus</name>
    <dbReference type="NCBI Taxonomy" id="1836"/>
    <lineage>
        <taxon>Bacteria</taxon>
        <taxon>Bacillati</taxon>
        <taxon>Actinomycetota</taxon>
        <taxon>Actinomycetes</taxon>
        <taxon>Pseudonocardiales</taxon>
        <taxon>Pseudonocardiaceae</taxon>
        <taxon>Saccharopolyspora</taxon>
    </lineage>
</organism>
<evidence type="ECO:0008006" key="6">
    <source>
        <dbReference type="Google" id="ProtNLM"/>
    </source>
</evidence>
<evidence type="ECO:0000256" key="3">
    <source>
        <dbReference type="SAM" id="MobiDB-lite"/>
    </source>
</evidence>
<keyword evidence="2" id="KW-0378">Hydrolase</keyword>
<evidence type="ECO:0000313" key="4">
    <source>
        <dbReference type="EMBL" id="GAA0509051.1"/>
    </source>
</evidence>
<evidence type="ECO:0000256" key="1">
    <source>
        <dbReference type="ARBA" id="ARBA00010702"/>
    </source>
</evidence>
<dbReference type="SUPFAM" id="SSF101478">
    <property type="entry name" value="ADP-ribosylglycohydrolase"/>
    <property type="match status" value="2"/>
</dbReference>
<proteinExistence type="inferred from homology"/>
<feature type="compositionally biased region" description="Basic and acidic residues" evidence="3">
    <location>
        <begin position="402"/>
        <end position="421"/>
    </location>
</feature>
<evidence type="ECO:0000256" key="2">
    <source>
        <dbReference type="ARBA" id="ARBA00022801"/>
    </source>
</evidence>
<dbReference type="Pfam" id="PF03747">
    <property type="entry name" value="ADP_ribosyl_GH"/>
    <property type="match status" value="2"/>
</dbReference>
<dbReference type="EMBL" id="BAAAGS010000002">
    <property type="protein sequence ID" value="GAA0509051.1"/>
    <property type="molecule type" value="Genomic_DNA"/>
</dbReference>
<comment type="similarity">
    <text evidence="1">Belongs to the ADP-ribosylglycohydrolase family.</text>
</comment>
<protein>
    <recommendedName>
        <fullName evidence="6">ADP-ribosylglycohydrolase</fullName>
    </recommendedName>
</protein>
<dbReference type="RefSeq" id="WP_009947687.1">
    <property type="nucleotide sequence ID" value="NZ_BAAAGS010000002.1"/>
</dbReference>
<feature type="region of interest" description="Disordered" evidence="3">
    <location>
        <begin position="399"/>
        <end position="426"/>
    </location>
</feature>
<dbReference type="PANTHER" id="PTHR16222:SF24">
    <property type="entry name" value="ADP-RIBOSYLHYDROLASE ARH3"/>
    <property type="match status" value="1"/>
</dbReference>
<gene>
    <name evidence="4" type="ORF">GCM10009533_04820</name>
</gene>
<comment type="caution">
    <text evidence="4">The sequence shown here is derived from an EMBL/GenBank/DDBJ whole genome shotgun (WGS) entry which is preliminary data.</text>
</comment>